<comment type="caution">
    <text evidence="2">The sequence shown here is derived from an EMBL/GenBank/DDBJ whole genome shotgun (WGS) entry which is preliminary data.</text>
</comment>
<keyword evidence="3" id="KW-1185">Reference proteome</keyword>
<dbReference type="Proteomes" id="UP000663880">
    <property type="component" value="Unassembled WGS sequence"/>
</dbReference>
<reference evidence="2" key="1">
    <citation type="submission" date="2021-02" db="EMBL/GenBank/DDBJ databases">
        <authorList>
            <person name="Steward A R."/>
        </authorList>
    </citation>
    <scope>NUCLEOTIDE SEQUENCE</scope>
</reference>
<gene>
    <name evidence="2" type="ORF">PMACD_LOCUS10608</name>
</gene>
<feature type="coiled-coil region" evidence="1">
    <location>
        <begin position="39"/>
        <end position="73"/>
    </location>
</feature>
<proteinExistence type="predicted"/>
<accession>A0A821UMB8</accession>
<organism evidence="2 3">
    <name type="scientific">Pieris macdunnoughi</name>
    <dbReference type="NCBI Taxonomy" id="345717"/>
    <lineage>
        <taxon>Eukaryota</taxon>
        <taxon>Metazoa</taxon>
        <taxon>Ecdysozoa</taxon>
        <taxon>Arthropoda</taxon>
        <taxon>Hexapoda</taxon>
        <taxon>Insecta</taxon>
        <taxon>Pterygota</taxon>
        <taxon>Neoptera</taxon>
        <taxon>Endopterygota</taxon>
        <taxon>Lepidoptera</taxon>
        <taxon>Glossata</taxon>
        <taxon>Ditrysia</taxon>
        <taxon>Papilionoidea</taxon>
        <taxon>Pieridae</taxon>
        <taxon>Pierinae</taxon>
        <taxon>Pieris</taxon>
    </lineage>
</organism>
<evidence type="ECO:0000313" key="3">
    <source>
        <dbReference type="Proteomes" id="UP000663880"/>
    </source>
</evidence>
<evidence type="ECO:0000256" key="1">
    <source>
        <dbReference type="SAM" id="Coils"/>
    </source>
</evidence>
<dbReference type="OrthoDB" id="6349744at2759"/>
<dbReference type="EMBL" id="CAJOBZ010000031">
    <property type="protein sequence ID" value="CAF4892639.1"/>
    <property type="molecule type" value="Genomic_DNA"/>
</dbReference>
<dbReference type="AlphaFoldDB" id="A0A821UMB8"/>
<name>A0A821UMB8_9NEOP</name>
<sequence>MSHNLKWLDNIKMEFEAVCHELDEAIDRDKTRRELSKKQTALESQIQQESKLNENLKNQLADLTRRSDDVDKVCNLIKTRLNIADSDKNKLETAREQYLLAKELTGIRLDFEYCAKHPNKAKGYIKNQQKHLLESFDMDINSDALWDLVANLFVTGDENWPPNNK</sequence>
<evidence type="ECO:0000313" key="2">
    <source>
        <dbReference type="EMBL" id="CAF4892639.1"/>
    </source>
</evidence>
<keyword evidence="1" id="KW-0175">Coiled coil</keyword>
<protein>
    <submittedName>
        <fullName evidence="2">Uncharacterized protein</fullName>
    </submittedName>
</protein>